<dbReference type="Gene3D" id="3.40.50.2000">
    <property type="entry name" value="Glycogen Phosphorylase B"/>
    <property type="match status" value="2"/>
</dbReference>
<dbReference type="InterPro" id="IPR050194">
    <property type="entry name" value="Glycosyltransferase_grp1"/>
</dbReference>
<feature type="domain" description="Glycosyl transferase family 1" evidence="1">
    <location>
        <begin position="210"/>
        <end position="365"/>
    </location>
</feature>
<dbReference type="PANTHER" id="PTHR45947:SF3">
    <property type="entry name" value="SULFOQUINOVOSYL TRANSFERASE SQD2"/>
    <property type="match status" value="1"/>
</dbReference>
<dbReference type="PANTHER" id="PTHR45947">
    <property type="entry name" value="SULFOQUINOVOSYL TRANSFERASE SQD2"/>
    <property type="match status" value="1"/>
</dbReference>
<name>A0ABY0DSD4_9BRAD</name>
<dbReference type="SUPFAM" id="SSF53756">
    <property type="entry name" value="UDP-Glycosyltransferase/glycogen phosphorylase"/>
    <property type="match status" value="1"/>
</dbReference>
<dbReference type="EMBL" id="RDRA01000002">
    <property type="protein sequence ID" value="RXG99150.1"/>
    <property type="molecule type" value="Genomic_DNA"/>
</dbReference>
<evidence type="ECO:0000259" key="1">
    <source>
        <dbReference type="Pfam" id="PF00534"/>
    </source>
</evidence>
<sequence>MKCPLRIALPKTIHRVCFVINHIGDYHASRLSSCQERLRLAGHELVAIEASRSSAFYAHRQRRAAALKDAIRCIKLIESPSRRERALSLWHALKIARPSHIFTIGYSDELALTSLLFAKVNSVPIFFMSDSKADDQERSAWSEWIKAGLLRLFDGALVAGARHRSYFRSLGMSRPIEIGYDVIDNTFFRAQAAKLERRAPFFLRKGILPERYVICVSRLVSRKRVDVALRIYAASGAPQCGVRFVLIGSGPEEAAVSETAKQLGIDDMMCHLRDVPNSIMPIFYRRSEALLLASEYDQWGLCVNEAMALGIPCIVTSRCGVAGEIVEHGKSGFVFSPGSVETAAGFLRQLLSERALRDTMSLAATNTIDQWDLLRFSTGVATLVVGRSGT</sequence>
<dbReference type="InterPro" id="IPR001296">
    <property type="entry name" value="Glyco_trans_1"/>
</dbReference>
<evidence type="ECO:0000313" key="3">
    <source>
        <dbReference type="Proteomes" id="UP000289946"/>
    </source>
</evidence>
<comment type="caution">
    <text evidence="2">The sequence shown here is derived from an EMBL/GenBank/DDBJ whole genome shotgun (WGS) entry which is preliminary data.</text>
</comment>
<dbReference type="Pfam" id="PF00534">
    <property type="entry name" value="Glycos_transf_1"/>
    <property type="match status" value="1"/>
</dbReference>
<organism evidence="2 3">
    <name type="scientific">Bradyrhizobium zhanjiangense</name>
    <dbReference type="NCBI Taxonomy" id="1325107"/>
    <lineage>
        <taxon>Bacteria</taxon>
        <taxon>Pseudomonadati</taxon>
        <taxon>Pseudomonadota</taxon>
        <taxon>Alphaproteobacteria</taxon>
        <taxon>Hyphomicrobiales</taxon>
        <taxon>Nitrobacteraceae</taxon>
        <taxon>Bradyrhizobium</taxon>
    </lineage>
</organism>
<protein>
    <submittedName>
        <fullName evidence="2">Glycosyltransferase</fullName>
    </submittedName>
</protein>
<evidence type="ECO:0000313" key="2">
    <source>
        <dbReference type="EMBL" id="RXG99150.1"/>
    </source>
</evidence>
<keyword evidence="3" id="KW-1185">Reference proteome</keyword>
<gene>
    <name evidence="2" type="ORF">EAS62_03535</name>
</gene>
<reference evidence="2 3" key="1">
    <citation type="submission" date="2018-10" db="EMBL/GenBank/DDBJ databases">
        <title>Bradyrhizobium sp. nov., isolated from effective nodules of peanut in China.</title>
        <authorList>
            <person name="Li Y."/>
        </authorList>
    </citation>
    <scope>NUCLEOTIDE SEQUENCE [LARGE SCALE GENOMIC DNA]</scope>
    <source>
        <strain evidence="2 3">CCBAU 51781</strain>
    </source>
</reference>
<dbReference type="Proteomes" id="UP000289946">
    <property type="component" value="Unassembled WGS sequence"/>
</dbReference>
<proteinExistence type="predicted"/>
<accession>A0ABY0DSD4</accession>